<dbReference type="PANTHER" id="PTHR46656">
    <property type="entry name" value="PUTATIVE-RELATED"/>
    <property type="match status" value="1"/>
</dbReference>
<accession>A0A2K1YZJ0</accession>
<reference evidence="1 2" key="1">
    <citation type="journal article" date="2006" name="Science">
        <title>The genome of black cottonwood, Populus trichocarpa (Torr. &amp; Gray).</title>
        <authorList>
            <person name="Tuskan G.A."/>
            <person name="Difazio S."/>
            <person name="Jansson S."/>
            <person name="Bohlmann J."/>
            <person name="Grigoriev I."/>
            <person name="Hellsten U."/>
            <person name="Putnam N."/>
            <person name="Ralph S."/>
            <person name="Rombauts S."/>
            <person name="Salamov A."/>
            <person name="Schein J."/>
            <person name="Sterck L."/>
            <person name="Aerts A."/>
            <person name="Bhalerao R.R."/>
            <person name="Bhalerao R.P."/>
            <person name="Blaudez D."/>
            <person name="Boerjan W."/>
            <person name="Brun A."/>
            <person name="Brunner A."/>
            <person name="Busov V."/>
            <person name="Campbell M."/>
            <person name="Carlson J."/>
            <person name="Chalot M."/>
            <person name="Chapman J."/>
            <person name="Chen G.L."/>
            <person name="Cooper D."/>
            <person name="Coutinho P.M."/>
            <person name="Couturier J."/>
            <person name="Covert S."/>
            <person name="Cronk Q."/>
            <person name="Cunningham R."/>
            <person name="Davis J."/>
            <person name="Degroeve S."/>
            <person name="Dejardin A."/>
            <person name="Depamphilis C."/>
            <person name="Detter J."/>
            <person name="Dirks B."/>
            <person name="Dubchak I."/>
            <person name="Duplessis S."/>
            <person name="Ehlting J."/>
            <person name="Ellis B."/>
            <person name="Gendler K."/>
            <person name="Goodstein D."/>
            <person name="Gribskov M."/>
            <person name="Grimwood J."/>
            <person name="Groover A."/>
            <person name="Gunter L."/>
            <person name="Hamberger B."/>
            <person name="Heinze B."/>
            <person name="Helariutta Y."/>
            <person name="Henrissat B."/>
            <person name="Holligan D."/>
            <person name="Holt R."/>
            <person name="Huang W."/>
            <person name="Islam-Faridi N."/>
            <person name="Jones S."/>
            <person name="Jones-Rhoades M."/>
            <person name="Jorgensen R."/>
            <person name="Joshi C."/>
            <person name="Kangasjarvi J."/>
            <person name="Karlsson J."/>
            <person name="Kelleher C."/>
            <person name="Kirkpatrick R."/>
            <person name="Kirst M."/>
            <person name="Kohler A."/>
            <person name="Kalluri U."/>
            <person name="Larimer F."/>
            <person name="Leebens-Mack J."/>
            <person name="Leple J.C."/>
            <person name="Locascio P."/>
            <person name="Lou Y."/>
            <person name="Lucas S."/>
            <person name="Martin F."/>
            <person name="Montanini B."/>
            <person name="Napoli C."/>
            <person name="Nelson D.R."/>
            <person name="Nelson C."/>
            <person name="Nieminen K."/>
            <person name="Nilsson O."/>
            <person name="Pereda V."/>
            <person name="Peter G."/>
            <person name="Philippe R."/>
            <person name="Pilate G."/>
            <person name="Poliakov A."/>
            <person name="Razumovskaya J."/>
            <person name="Richardson P."/>
            <person name="Rinaldi C."/>
            <person name="Ritland K."/>
            <person name="Rouze P."/>
            <person name="Ryaboy D."/>
            <person name="Schmutz J."/>
            <person name="Schrader J."/>
            <person name="Segerman B."/>
            <person name="Shin H."/>
            <person name="Siddiqui A."/>
            <person name="Sterky F."/>
            <person name="Terry A."/>
            <person name="Tsai C.J."/>
            <person name="Uberbacher E."/>
            <person name="Unneberg P."/>
            <person name="Vahala J."/>
            <person name="Wall K."/>
            <person name="Wessler S."/>
            <person name="Yang G."/>
            <person name="Yin T."/>
            <person name="Douglas C."/>
            <person name="Marra M."/>
            <person name="Sandberg G."/>
            <person name="Van de Peer Y."/>
            <person name="Rokhsar D."/>
        </authorList>
    </citation>
    <scope>NUCLEOTIDE SEQUENCE [LARGE SCALE GENOMIC DNA]</scope>
    <source>
        <strain evidence="2">cv. Nisqually</strain>
    </source>
</reference>
<gene>
    <name evidence="1" type="ORF">POPTR_010G242500</name>
</gene>
<name>A0A2K1YZJ0_POPTR</name>
<dbReference type="Gene3D" id="3.40.50.2000">
    <property type="entry name" value="Glycogen Phosphorylase B"/>
    <property type="match status" value="1"/>
</dbReference>
<dbReference type="PANTHER" id="PTHR46656:SF3">
    <property type="entry name" value="PUTATIVE-RELATED"/>
    <property type="match status" value="1"/>
</dbReference>
<protein>
    <submittedName>
        <fullName evidence="1">Uncharacterized protein</fullName>
    </submittedName>
</protein>
<dbReference type="Proteomes" id="UP000006729">
    <property type="component" value="Chromosome 10"/>
</dbReference>
<evidence type="ECO:0000313" key="2">
    <source>
        <dbReference type="Proteomes" id="UP000006729"/>
    </source>
</evidence>
<proteinExistence type="predicted"/>
<organism evidence="1 2">
    <name type="scientific">Populus trichocarpa</name>
    <name type="common">Western balsam poplar</name>
    <name type="synonym">Populus balsamifera subsp. trichocarpa</name>
    <dbReference type="NCBI Taxonomy" id="3694"/>
    <lineage>
        <taxon>Eukaryota</taxon>
        <taxon>Viridiplantae</taxon>
        <taxon>Streptophyta</taxon>
        <taxon>Embryophyta</taxon>
        <taxon>Tracheophyta</taxon>
        <taxon>Spermatophyta</taxon>
        <taxon>Magnoliopsida</taxon>
        <taxon>eudicotyledons</taxon>
        <taxon>Gunneridae</taxon>
        <taxon>Pentapetalae</taxon>
        <taxon>rosids</taxon>
        <taxon>fabids</taxon>
        <taxon>Malpighiales</taxon>
        <taxon>Salicaceae</taxon>
        <taxon>Saliceae</taxon>
        <taxon>Populus</taxon>
    </lineage>
</organism>
<evidence type="ECO:0000313" key="1">
    <source>
        <dbReference type="EMBL" id="PNT18442.1"/>
    </source>
</evidence>
<keyword evidence="2" id="KW-1185">Reference proteome</keyword>
<dbReference type="SUPFAM" id="SSF53756">
    <property type="entry name" value="UDP-Glycosyltransferase/glycogen phosphorylase"/>
    <property type="match status" value="1"/>
</dbReference>
<dbReference type="InParanoid" id="A0A2K1YZJ0"/>
<dbReference type="AlphaFoldDB" id="A0A2K1YZJ0"/>
<dbReference type="EMBL" id="CM009299">
    <property type="protein sequence ID" value="PNT18442.1"/>
    <property type="molecule type" value="Genomic_DNA"/>
</dbReference>
<sequence>MTPFLSGGGYSSEARSYILVLNENMKRDKFKLSIEQHDDLESLEVNETIVICHSKPGAWYPPLFQTMPCPPTGYKNLNFVIGRTMFETDRVNAEHVKRCYRMDCVWVPTDFRVSTFVKSSRKKDSDSKTEFVFLSVFKWEYRKGWDVLLKAYLKEFSRIHGIASICVIDTHIAQVDLPIMYKAAHAFVLPSRGEVWLKHLVEAMSMSLKVITTNWSGPTEYLTEENSYPLPVDRMS</sequence>
<dbReference type="STRING" id="3694.A0A2K1YZJ0"/>
<dbReference type="Pfam" id="PF13692">
    <property type="entry name" value="Glyco_trans_1_4"/>
    <property type="match status" value="1"/>
</dbReference>